<evidence type="ECO:0000313" key="1">
    <source>
        <dbReference type="EMBL" id="OGD08283.1"/>
    </source>
</evidence>
<dbReference type="SUPFAM" id="SSF47789">
    <property type="entry name" value="C-terminal domain of RNA polymerase alpha subunit"/>
    <property type="match status" value="1"/>
</dbReference>
<evidence type="ECO:0008006" key="3">
    <source>
        <dbReference type="Google" id="ProtNLM"/>
    </source>
</evidence>
<name>A0A1F4ZPG2_9BACT</name>
<comment type="caution">
    <text evidence="1">The sequence shown here is derived from an EMBL/GenBank/DDBJ whole genome shotgun (WGS) entry which is preliminary data.</text>
</comment>
<dbReference type="AlphaFoldDB" id="A0A1F4ZPG2"/>
<dbReference type="Proteomes" id="UP000176424">
    <property type="component" value="Unassembled WGS sequence"/>
</dbReference>
<gene>
    <name evidence="1" type="ORF">A2397_03570</name>
</gene>
<dbReference type="Gene3D" id="1.10.150.20">
    <property type="entry name" value="5' to 3' exonuclease, C-terminal subdomain"/>
    <property type="match status" value="1"/>
</dbReference>
<sequence>MKICKNGHAFDKSSSCPVCPICSSVEMGEKYGEEFPRIGAPAFRAIDSIGITRLTQLIKHSEQELFVLHGLGPKAIKLLRERLTEKGYHLLINKY</sequence>
<proteinExistence type="predicted"/>
<evidence type="ECO:0000313" key="2">
    <source>
        <dbReference type="Proteomes" id="UP000176424"/>
    </source>
</evidence>
<protein>
    <recommendedName>
        <fullName evidence="3">RNA polymerase alpha subunit C-terminal domain-containing protein</fullName>
    </recommendedName>
</protein>
<dbReference type="STRING" id="1797263.A2397_03570"/>
<accession>A0A1F4ZPG2</accession>
<organism evidence="1 2">
    <name type="scientific">Candidatus Amesbacteria bacterium RIFOXYB1_FULL_44_23</name>
    <dbReference type="NCBI Taxonomy" id="1797263"/>
    <lineage>
        <taxon>Bacteria</taxon>
        <taxon>Candidatus Amesiibacteriota</taxon>
    </lineage>
</organism>
<reference evidence="1 2" key="1">
    <citation type="journal article" date="2016" name="Nat. Commun.">
        <title>Thousands of microbial genomes shed light on interconnected biogeochemical processes in an aquifer system.</title>
        <authorList>
            <person name="Anantharaman K."/>
            <person name="Brown C.T."/>
            <person name="Hug L.A."/>
            <person name="Sharon I."/>
            <person name="Castelle C.J."/>
            <person name="Probst A.J."/>
            <person name="Thomas B.C."/>
            <person name="Singh A."/>
            <person name="Wilkins M.J."/>
            <person name="Karaoz U."/>
            <person name="Brodie E.L."/>
            <person name="Williams K.H."/>
            <person name="Hubbard S.S."/>
            <person name="Banfield J.F."/>
        </authorList>
    </citation>
    <scope>NUCLEOTIDE SEQUENCE [LARGE SCALE GENOMIC DNA]</scope>
</reference>
<dbReference type="EMBL" id="MEXR01000060">
    <property type="protein sequence ID" value="OGD08283.1"/>
    <property type="molecule type" value="Genomic_DNA"/>
</dbReference>